<evidence type="ECO:0000313" key="2">
    <source>
        <dbReference type="Proteomes" id="UP001140234"/>
    </source>
</evidence>
<protein>
    <submittedName>
        <fullName evidence="1">Uncharacterized protein</fullName>
    </submittedName>
</protein>
<dbReference type="Proteomes" id="UP001140234">
    <property type="component" value="Unassembled WGS sequence"/>
</dbReference>
<reference evidence="1" key="1">
    <citation type="submission" date="2022-07" db="EMBL/GenBank/DDBJ databases">
        <title>Phylogenomic reconstructions and comparative analyses of Kickxellomycotina fungi.</title>
        <authorList>
            <person name="Reynolds N.K."/>
            <person name="Stajich J.E."/>
            <person name="Barry K."/>
            <person name="Grigoriev I.V."/>
            <person name="Crous P."/>
            <person name="Smith M.E."/>
        </authorList>
    </citation>
    <scope>NUCLEOTIDE SEQUENCE</scope>
    <source>
        <strain evidence="1">CBS 109366</strain>
    </source>
</reference>
<name>A0ACC1K8B1_9FUNG</name>
<organism evidence="1 2">
    <name type="scientific">Coemansia nantahalensis</name>
    <dbReference type="NCBI Taxonomy" id="2789366"/>
    <lineage>
        <taxon>Eukaryota</taxon>
        <taxon>Fungi</taxon>
        <taxon>Fungi incertae sedis</taxon>
        <taxon>Zoopagomycota</taxon>
        <taxon>Kickxellomycotina</taxon>
        <taxon>Kickxellomycetes</taxon>
        <taxon>Kickxellales</taxon>
        <taxon>Kickxellaceae</taxon>
        <taxon>Coemansia</taxon>
    </lineage>
</organism>
<comment type="caution">
    <text evidence="1">The sequence shown here is derived from an EMBL/GenBank/DDBJ whole genome shotgun (WGS) entry which is preliminary data.</text>
</comment>
<evidence type="ECO:0000313" key="1">
    <source>
        <dbReference type="EMBL" id="KAJ2775667.1"/>
    </source>
</evidence>
<gene>
    <name evidence="1" type="ORF">IWQ57_000296</name>
</gene>
<dbReference type="EMBL" id="JANBUJ010000005">
    <property type="protein sequence ID" value="KAJ2775667.1"/>
    <property type="molecule type" value="Genomic_DNA"/>
</dbReference>
<sequence length="117" mass="12698">MSRRRYRRIEWTDAMASHTTLVEGLTAAPSDAASRRQDPAAHSPQPQEAPVARSTSEQTAADSARPSTAMSKLGGGLVHRLRDSMRRHLRTFGTILLQTHVSAGAHAGDSHISFVMP</sequence>
<accession>A0ACC1K8B1</accession>
<proteinExistence type="predicted"/>
<keyword evidence="2" id="KW-1185">Reference proteome</keyword>